<dbReference type="AlphaFoldDB" id="A0A165K1V3"/>
<feature type="region of interest" description="Disordered" evidence="1">
    <location>
        <begin position="484"/>
        <end position="513"/>
    </location>
</feature>
<protein>
    <submittedName>
        <fullName evidence="2">Uncharacterized protein</fullName>
    </submittedName>
</protein>
<evidence type="ECO:0000256" key="1">
    <source>
        <dbReference type="SAM" id="MobiDB-lite"/>
    </source>
</evidence>
<proteinExistence type="predicted"/>
<evidence type="ECO:0000313" key="2">
    <source>
        <dbReference type="EMBL" id="KZV95664.1"/>
    </source>
</evidence>
<name>A0A165K1V3_EXIGL</name>
<dbReference type="InParanoid" id="A0A165K1V3"/>
<feature type="non-terminal residue" evidence="2">
    <location>
        <position position="840"/>
    </location>
</feature>
<feature type="compositionally biased region" description="Basic and acidic residues" evidence="1">
    <location>
        <begin position="572"/>
        <end position="581"/>
    </location>
</feature>
<feature type="non-terminal residue" evidence="2">
    <location>
        <position position="1"/>
    </location>
</feature>
<gene>
    <name evidence="2" type="ORF">EXIGLDRAFT_587000</name>
</gene>
<dbReference type="InterPro" id="IPR041078">
    <property type="entry name" value="Plavaka"/>
</dbReference>
<feature type="region of interest" description="Disordered" evidence="1">
    <location>
        <begin position="559"/>
        <end position="593"/>
    </location>
</feature>
<evidence type="ECO:0000313" key="3">
    <source>
        <dbReference type="Proteomes" id="UP000077266"/>
    </source>
</evidence>
<dbReference type="OrthoDB" id="2687259at2759"/>
<sequence length="840" mass="96873">DDWRTVSVPLRIPILKKYRAGNGGAQYAEFSVQDFTYRPLCGVIKAIAEKDPCATRFVYAPYEEFVRLPNGEDLPVHGELYATPEWREEHERVVRLHIPTEHEKGGGNLPRAIFAIMLGSDETLLAQFGTSSAWPEYLMAGNQTKYERAKPSMHAVHQIAYFVRLPDAAQDFIRTHSGGAAAKRALLTHCKRELMHESWKILLDDEFIDAYEWGMEVDCADGVRRLLFPRIFTYSADYPEKCIIATVKDLGRCPCPRCLVTKDEIPKVGQQLDIRRRTTKARTDSARRQQKVELARKVIEEHGIAVDSKTLDPFLGDESLVPIKNAFSERLGRLLFDFFRMLVVDLLHEFEIGVWKAIFIHMLRIIQAEGGEDLLAELNRRFRELSTFGRATIRKFHNNVAEMKRLAARDFEDILIVAIPVFDRLLPEPFNTLFMDLLFDAAWWHSLAKLRQHTSASLADLTAVTTSFTNLLRRFEKETAAYNTKELPREARARQRRAANTPGASTQSSSQPRRFNLSTYKIHSLPDYPPTIARLGTTDSWTTRLTEMTHRYLKRANRVTNHRQQSMQLAKVEQRGRRTRIETGGTQAQKRGDDLLPYTAPEALYHVAHDQKHPVGMSHFTRDNKDDPATKGFFQQLKSHVLERLGVSYDLPDEHYSEALRQTVVIEGGRLYDHKTLRINYTTYDLRRDQDSVNPRTSHRDIMMLSPEERTNAHPYWYARVLRIFHVNVLRTGADASTAPIRLDVLWIRWFGEDPDWQDGWSKRRLPRVGFVPIRDPDAFGFIDPATVLRASYLMPAFSEGRTSTLLPFDKSIARRVGETDDFVNYYVGVFVDRDMMLRY</sequence>
<dbReference type="STRING" id="1314781.A0A165K1V3"/>
<dbReference type="EMBL" id="KV425953">
    <property type="protein sequence ID" value="KZV95664.1"/>
    <property type="molecule type" value="Genomic_DNA"/>
</dbReference>
<dbReference type="Pfam" id="PF18759">
    <property type="entry name" value="Plavaka"/>
    <property type="match status" value="1"/>
</dbReference>
<reference evidence="2 3" key="1">
    <citation type="journal article" date="2016" name="Mol. Biol. Evol.">
        <title>Comparative Genomics of Early-Diverging Mushroom-Forming Fungi Provides Insights into the Origins of Lignocellulose Decay Capabilities.</title>
        <authorList>
            <person name="Nagy L.G."/>
            <person name="Riley R."/>
            <person name="Tritt A."/>
            <person name="Adam C."/>
            <person name="Daum C."/>
            <person name="Floudas D."/>
            <person name="Sun H."/>
            <person name="Yadav J.S."/>
            <person name="Pangilinan J."/>
            <person name="Larsson K.H."/>
            <person name="Matsuura K."/>
            <person name="Barry K."/>
            <person name="Labutti K."/>
            <person name="Kuo R."/>
            <person name="Ohm R.A."/>
            <person name="Bhattacharya S.S."/>
            <person name="Shirouzu T."/>
            <person name="Yoshinaga Y."/>
            <person name="Martin F.M."/>
            <person name="Grigoriev I.V."/>
            <person name="Hibbett D.S."/>
        </authorList>
    </citation>
    <scope>NUCLEOTIDE SEQUENCE [LARGE SCALE GENOMIC DNA]</scope>
    <source>
        <strain evidence="2 3">HHB12029</strain>
    </source>
</reference>
<accession>A0A165K1V3</accession>
<organism evidence="2 3">
    <name type="scientific">Exidia glandulosa HHB12029</name>
    <dbReference type="NCBI Taxonomy" id="1314781"/>
    <lineage>
        <taxon>Eukaryota</taxon>
        <taxon>Fungi</taxon>
        <taxon>Dikarya</taxon>
        <taxon>Basidiomycota</taxon>
        <taxon>Agaricomycotina</taxon>
        <taxon>Agaricomycetes</taxon>
        <taxon>Auriculariales</taxon>
        <taxon>Exidiaceae</taxon>
        <taxon>Exidia</taxon>
    </lineage>
</organism>
<dbReference type="Proteomes" id="UP000077266">
    <property type="component" value="Unassembled WGS sequence"/>
</dbReference>
<feature type="compositionally biased region" description="Polar residues" evidence="1">
    <location>
        <begin position="502"/>
        <end position="513"/>
    </location>
</feature>
<keyword evidence="3" id="KW-1185">Reference proteome</keyword>